<evidence type="ECO:0000313" key="2">
    <source>
        <dbReference type="EMBL" id="MBU3062800.1"/>
    </source>
</evidence>
<sequence length="120" mass="12153">MRTRTLVVAAAAAAVAGMVGAGSAAAAAPVVNPKTGGIGIEFDHGETQSLANGPVPALLEQVVPRSALSVSIRPDSQLRAIGNHVYADMPDVINEAASHPDGRFALVVAPGPRLVVVQAW</sequence>
<accession>A0ABS6B0J4</accession>
<evidence type="ECO:0000313" key="3">
    <source>
        <dbReference type="Proteomes" id="UP000733379"/>
    </source>
</evidence>
<name>A0ABS6B0J4_9NOCA</name>
<gene>
    <name evidence="2" type="ORF">KO481_14875</name>
</gene>
<comment type="caution">
    <text evidence="2">The sequence shown here is derived from an EMBL/GenBank/DDBJ whole genome shotgun (WGS) entry which is preliminary data.</text>
</comment>
<dbReference type="RefSeq" id="WP_215917683.1">
    <property type="nucleotide sequence ID" value="NZ_JAHKNI010000004.1"/>
</dbReference>
<feature type="signal peptide" evidence="1">
    <location>
        <begin position="1"/>
        <end position="26"/>
    </location>
</feature>
<keyword evidence="1" id="KW-0732">Signal</keyword>
<protein>
    <submittedName>
        <fullName evidence="2">Uncharacterized protein</fullName>
    </submittedName>
</protein>
<feature type="chain" id="PRO_5045211640" evidence="1">
    <location>
        <begin position="27"/>
        <end position="120"/>
    </location>
</feature>
<organism evidence="2 3">
    <name type="scientific">Nocardia albiluteola</name>
    <dbReference type="NCBI Taxonomy" id="2842303"/>
    <lineage>
        <taxon>Bacteria</taxon>
        <taxon>Bacillati</taxon>
        <taxon>Actinomycetota</taxon>
        <taxon>Actinomycetes</taxon>
        <taxon>Mycobacteriales</taxon>
        <taxon>Nocardiaceae</taxon>
        <taxon>Nocardia</taxon>
    </lineage>
</organism>
<dbReference type="Proteomes" id="UP000733379">
    <property type="component" value="Unassembled WGS sequence"/>
</dbReference>
<reference evidence="2 3" key="1">
    <citation type="submission" date="2021-06" db="EMBL/GenBank/DDBJ databases">
        <title>Actinomycetes sequencing.</title>
        <authorList>
            <person name="Shan Q."/>
        </authorList>
    </citation>
    <scope>NUCLEOTIDE SEQUENCE [LARGE SCALE GENOMIC DNA]</scope>
    <source>
        <strain evidence="2 3">NEAU-G5</strain>
    </source>
</reference>
<keyword evidence="3" id="KW-1185">Reference proteome</keyword>
<dbReference type="EMBL" id="JAHKNI010000004">
    <property type="protein sequence ID" value="MBU3062800.1"/>
    <property type="molecule type" value="Genomic_DNA"/>
</dbReference>
<evidence type="ECO:0000256" key="1">
    <source>
        <dbReference type="SAM" id="SignalP"/>
    </source>
</evidence>
<proteinExistence type="predicted"/>